<comment type="caution">
    <text evidence="2">The sequence shown here is derived from an EMBL/GenBank/DDBJ whole genome shotgun (WGS) entry which is preliminary data.</text>
</comment>
<evidence type="ECO:0000313" key="2">
    <source>
        <dbReference type="EMBL" id="HGT48635.1"/>
    </source>
</evidence>
<dbReference type="AlphaFoldDB" id="A0A832DL36"/>
<keyword evidence="1" id="KW-1133">Transmembrane helix</keyword>
<reference evidence="2" key="1">
    <citation type="journal article" date="2020" name="mSystems">
        <title>Genome- and Community-Level Interaction Insights into Carbon Utilization and Element Cycling Functions of Hydrothermarchaeota in Hydrothermal Sediment.</title>
        <authorList>
            <person name="Zhou Z."/>
            <person name="Liu Y."/>
            <person name="Xu W."/>
            <person name="Pan J."/>
            <person name="Luo Z.H."/>
            <person name="Li M."/>
        </authorList>
    </citation>
    <scope>NUCLEOTIDE SEQUENCE [LARGE SCALE GENOMIC DNA]</scope>
    <source>
        <strain evidence="2">SpSt-500</strain>
    </source>
</reference>
<keyword evidence="1" id="KW-0472">Membrane</keyword>
<evidence type="ECO:0000256" key="1">
    <source>
        <dbReference type="SAM" id="Phobius"/>
    </source>
</evidence>
<organism evidence="2">
    <name type="scientific">Ignavibacterium album</name>
    <dbReference type="NCBI Taxonomy" id="591197"/>
    <lineage>
        <taxon>Bacteria</taxon>
        <taxon>Pseudomonadati</taxon>
        <taxon>Ignavibacteriota</taxon>
        <taxon>Ignavibacteria</taxon>
        <taxon>Ignavibacteriales</taxon>
        <taxon>Ignavibacteriaceae</taxon>
        <taxon>Ignavibacterium</taxon>
    </lineage>
</organism>
<accession>A0A832DL36</accession>
<keyword evidence="1" id="KW-0812">Transmembrane</keyword>
<sequence>MREHKGKVRNSIERNALSLTEELSLISKESSDKHNQQLHEIVLKKQKIIIYLSIVYTVIVIGSIIYLIFLK</sequence>
<name>A0A832DL36_9BACT</name>
<proteinExistence type="predicted"/>
<gene>
    <name evidence="2" type="ORF">ENS56_11405</name>
</gene>
<feature type="transmembrane region" description="Helical" evidence="1">
    <location>
        <begin position="48"/>
        <end position="69"/>
    </location>
</feature>
<dbReference type="EMBL" id="DSVI01000018">
    <property type="protein sequence ID" value="HGT48635.1"/>
    <property type="molecule type" value="Genomic_DNA"/>
</dbReference>
<protein>
    <submittedName>
        <fullName evidence="2">Uncharacterized protein</fullName>
    </submittedName>
</protein>